<gene>
    <name evidence="2" type="ORF">BCR42DRAFT_424317</name>
</gene>
<keyword evidence="3" id="KW-1185">Reference proteome</keyword>
<feature type="region of interest" description="Disordered" evidence="1">
    <location>
        <begin position="146"/>
        <end position="191"/>
    </location>
</feature>
<comment type="caution">
    <text evidence="2">The sequence shown here is derived from an EMBL/GenBank/DDBJ whole genome shotgun (WGS) entry which is preliminary data.</text>
</comment>
<name>A0A1X2I4C7_9FUNG</name>
<feature type="compositionally biased region" description="Basic residues" evidence="1">
    <location>
        <begin position="171"/>
        <end position="180"/>
    </location>
</feature>
<organism evidence="2 3">
    <name type="scientific">Absidia repens</name>
    <dbReference type="NCBI Taxonomy" id="90262"/>
    <lineage>
        <taxon>Eukaryota</taxon>
        <taxon>Fungi</taxon>
        <taxon>Fungi incertae sedis</taxon>
        <taxon>Mucoromycota</taxon>
        <taxon>Mucoromycotina</taxon>
        <taxon>Mucoromycetes</taxon>
        <taxon>Mucorales</taxon>
        <taxon>Cunninghamellaceae</taxon>
        <taxon>Absidia</taxon>
    </lineage>
</organism>
<evidence type="ECO:0000313" key="3">
    <source>
        <dbReference type="Proteomes" id="UP000193560"/>
    </source>
</evidence>
<proteinExistence type="predicted"/>
<feature type="region of interest" description="Disordered" evidence="1">
    <location>
        <begin position="199"/>
        <end position="218"/>
    </location>
</feature>
<sequence>MTRSVLPLELLYHIVDQVLESELQHYELVSAPSTLSTTYQLVVTHRAFQAYLQQQDRFHRLRLWRLLNRISRQFEPVQVAVGTMDSFTVLSLDMSAEKITNLPHTATAQPGSPSTETFLVLRESSASIRSYRAYDDHLIYVHTTNRRRGRDGKTATQTASIAMSVRDESSKRHRKGKSKYRNHDPNDALYHSSLRVNDTDDENDIGGANNNNDDDDSSLPSSGTLALFPLSSFVSHIQLYALHHDASVWLWKKSARFFRGPNLDLLLQQQFRYILDTPRHALIAWDRPSQGNFRFTDNVLNSNVELFSKLLTSF</sequence>
<dbReference type="EMBL" id="MCGE01000029">
    <property type="protein sequence ID" value="ORZ08940.1"/>
    <property type="molecule type" value="Genomic_DNA"/>
</dbReference>
<dbReference type="AlphaFoldDB" id="A0A1X2I4C7"/>
<evidence type="ECO:0000256" key="1">
    <source>
        <dbReference type="SAM" id="MobiDB-lite"/>
    </source>
</evidence>
<dbReference type="Proteomes" id="UP000193560">
    <property type="component" value="Unassembled WGS sequence"/>
</dbReference>
<protein>
    <submittedName>
        <fullName evidence="2">Uncharacterized protein</fullName>
    </submittedName>
</protein>
<accession>A0A1X2I4C7</accession>
<reference evidence="2 3" key="1">
    <citation type="submission" date="2016-07" db="EMBL/GenBank/DDBJ databases">
        <title>Pervasive Adenine N6-methylation of Active Genes in Fungi.</title>
        <authorList>
            <consortium name="DOE Joint Genome Institute"/>
            <person name="Mondo S.J."/>
            <person name="Dannebaum R.O."/>
            <person name="Kuo R.C."/>
            <person name="Labutti K."/>
            <person name="Haridas S."/>
            <person name="Kuo A."/>
            <person name="Salamov A."/>
            <person name="Ahrendt S.R."/>
            <person name="Lipzen A."/>
            <person name="Sullivan W."/>
            <person name="Andreopoulos W.B."/>
            <person name="Clum A."/>
            <person name="Lindquist E."/>
            <person name="Daum C."/>
            <person name="Ramamoorthy G.K."/>
            <person name="Gryganskyi A."/>
            <person name="Culley D."/>
            <person name="Magnuson J.K."/>
            <person name="James T.Y."/>
            <person name="O'Malley M.A."/>
            <person name="Stajich J.E."/>
            <person name="Spatafora J.W."/>
            <person name="Visel A."/>
            <person name="Grigoriev I.V."/>
        </authorList>
    </citation>
    <scope>NUCLEOTIDE SEQUENCE [LARGE SCALE GENOMIC DNA]</scope>
    <source>
        <strain evidence="2 3">NRRL 1336</strain>
    </source>
</reference>
<dbReference type="OrthoDB" id="2236326at2759"/>
<evidence type="ECO:0000313" key="2">
    <source>
        <dbReference type="EMBL" id="ORZ08940.1"/>
    </source>
</evidence>